<feature type="binding site" evidence="9">
    <location>
        <begin position="36"/>
        <end position="43"/>
    </location>
    <ligand>
        <name>ATP</name>
        <dbReference type="ChEBI" id="CHEBI:30616"/>
    </ligand>
</feature>
<comment type="subunit">
    <text evidence="9">Homodimer.</text>
</comment>
<dbReference type="GO" id="GO:0015940">
    <property type="term" value="P:pantothenate biosynthetic process"/>
    <property type="evidence" value="ECO:0007669"/>
    <property type="project" value="UniProtKB-UniRule"/>
</dbReference>
<accession>A0A1Y3PQN5</accession>
<keyword evidence="5 9" id="KW-0566">Pantothenate biosynthesis</keyword>
<proteinExistence type="inferred from homology"/>
<dbReference type="FunFam" id="3.40.50.620:FF:000013">
    <property type="entry name" value="Pantothenate synthetase"/>
    <property type="match status" value="1"/>
</dbReference>
<evidence type="ECO:0000256" key="4">
    <source>
        <dbReference type="ARBA" id="ARBA00022598"/>
    </source>
</evidence>
<dbReference type="InterPro" id="IPR042176">
    <property type="entry name" value="Pantoate_ligase_C"/>
</dbReference>
<reference evidence="11" key="1">
    <citation type="submission" date="2016-06" db="EMBL/GenBank/DDBJ databases">
        <authorList>
            <person name="Nascimento L."/>
            <person name="Pereira R.V."/>
            <person name="Martins L.F."/>
            <person name="Quaggio R.B."/>
            <person name="Silva A.M."/>
            <person name="Setubal J.C."/>
        </authorList>
    </citation>
    <scope>NUCLEOTIDE SEQUENCE [LARGE SCALE GENOMIC DNA]</scope>
</reference>
<organism evidence="10 11">
    <name type="scientific">Bacillus thermozeamaize</name>
    <dbReference type="NCBI Taxonomy" id="230954"/>
    <lineage>
        <taxon>Bacteria</taxon>
        <taxon>Bacillati</taxon>
        <taxon>Bacillota</taxon>
        <taxon>Bacilli</taxon>
        <taxon>Bacillales</taxon>
        <taxon>Bacillaceae</taxon>
        <taxon>Bacillus</taxon>
    </lineage>
</organism>
<dbReference type="Pfam" id="PF02569">
    <property type="entry name" value="Pantoate_ligase"/>
    <property type="match status" value="1"/>
</dbReference>
<evidence type="ECO:0000256" key="7">
    <source>
        <dbReference type="ARBA" id="ARBA00022840"/>
    </source>
</evidence>
<dbReference type="PANTHER" id="PTHR21299:SF1">
    <property type="entry name" value="PANTOATE--BETA-ALANINE LIGASE"/>
    <property type="match status" value="1"/>
</dbReference>
<feature type="binding site" evidence="9">
    <location>
        <position position="159"/>
    </location>
    <ligand>
        <name>(R)-pantoate</name>
        <dbReference type="ChEBI" id="CHEBI:15980"/>
    </ligand>
</feature>
<dbReference type="SUPFAM" id="SSF52374">
    <property type="entry name" value="Nucleotidylyl transferase"/>
    <property type="match status" value="1"/>
</dbReference>
<protein>
    <recommendedName>
        <fullName evidence="9">Pantothenate synthetase</fullName>
        <shortName evidence="9">PS</shortName>
        <ecNumber evidence="9">6.3.2.1</ecNumber>
    </recommendedName>
    <alternativeName>
        <fullName evidence="9">Pantoate--beta-alanine ligase</fullName>
    </alternativeName>
    <alternativeName>
        <fullName evidence="9">Pantoate-activating enzyme</fullName>
    </alternativeName>
</protein>
<evidence type="ECO:0000256" key="8">
    <source>
        <dbReference type="ARBA" id="ARBA00048258"/>
    </source>
</evidence>
<dbReference type="EMBL" id="LZRT01000036">
    <property type="protein sequence ID" value="OUM89681.1"/>
    <property type="molecule type" value="Genomic_DNA"/>
</dbReference>
<comment type="similarity">
    <text evidence="2 9">Belongs to the pantothenate synthetase family.</text>
</comment>
<evidence type="ECO:0000256" key="2">
    <source>
        <dbReference type="ARBA" id="ARBA00009256"/>
    </source>
</evidence>
<dbReference type="FunFam" id="3.30.1300.10:FF:000001">
    <property type="entry name" value="Pantothenate synthetase"/>
    <property type="match status" value="1"/>
</dbReference>
<evidence type="ECO:0000313" key="10">
    <source>
        <dbReference type="EMBL" id="OUM89681.1"/>
    </source>
</evidence>
<feature type="binding site" evidence="9">
    <location>
        <position position="182"/>
    </location>
    <ligand>
        <name>ATP</name>
        <dbReference type="ChEBI" id="CHEBI:30616"/>
    </ligand>
</feature>
<evidence type="ECO:0000256" key="5">
    <source>
        <dbReference type="ARBA" id="ARBA00022655"/>
    </source>
</evidence>
<feature type="binding site" evidence="9">
    <location>
        <begin position="153"/>
        <end position="156"/>
    </location>
    <ligand>
        <name>ATP</name>
        <dbReference type="ChEBI" id="CHEBI:30616"/>
    </ligand>
</feature>
<comment type="caution">
    <text evidence="10">The sequence shown here is derived from an EMBL/GenBank/DDBJ whole genome shotgun (WGS) entry which is preliminary data.</text>
</comment>
<evidence type="ECO:0000256" key="6">
    <source>
        <dbReference type="ARBA" id="ARBA00022741"/>
    </source>
</evidence>
<dbReference type="GO" id="GO:0004592">
    <property type="term" value="F:pantoate-beta-alanine ligase activity"/>
    <property type="evidence" value="ECO:0007669"/>
    <property type="project" value="UniProtKB-UniRule"/>
</dbReference>
<feature type="binding site" evidence="9">
    <location>
        <position position="67"/>
    </location>
    <ligand>
        <name>(R)-pantoate</name>
        <dbReference type="ChEBI" id="CHEBI:15980"/>
    </ligand>
</feature>
<keyword evidence="6 9" id="KW-0547">Nucleotide-binding</keyword>
<evidence type="ECO:0000256" key="1">
    <source>
        <dbReference type="ARBA" id="ARBA00004990"/>
    </source>
</evidence>
<keyword evidence="7 9" id="KW-0067">ATP-binding</keyword>
<feature type="active site" description="Proton donor" evidence="9">
    <location>
        <position position="43"/>
    </location>
</feature>
<dbReference type="InterPro" id="IPR003721">
    <property type="entry name" value="Pantoate_ligase"/>
</dbReference>
<dbReference type="HAMAP" id="MF_00158">
    <property type="entry name" value="PanC"/>
    <property type="match status" value="1"/>
</dbReference>
<name>A0A1Y3PQN5_9BACI</name>
<dbReference type="Gene3D" id="3.30.1300.10">
    <property type="entry name" value="Pantoate-beta-alanine ligase, C-terminal domain"/>
    <property type="match status" value="1"/>
</dbReference>
<dbReference type="CDD" id="cd00560">
    <property type="entry name" value="PanC"/>
    <property type="match status" value="1"/>
</dbReference>
<sequence length="287" mass="32504">MSARRPMEVITTIEALRSRLAQERQAGKQIGLVPTMGYLHAGHLSLIRKAREECDCVVMSLFVNPLQFGENEDFDRYPRDFERDRTMAEEAGVDLLFYPSVEEMYPRRILTTVHVAGLTERLCGRSRPGHFDGVATVVSKLFHIVCPDRAYFGQKDAQQLAVIERMVEDLNIPVKVVGCPIIREPDGLAMSSRNVYLTPEERKAAPTLYQALQEGERLIRGGERNPNVVLQTVRQQIERAKVFRLDYLELLSYPDLEPLDAIGGKVILAVAAWLGRTRLIDNTIIEI</sequence>
<keyword evidence="3 9" id="KW-0963">Cytoplasm</keyword>
<dbReference type="NCBIfam" id="TIGR00125">
    <property type="entry name" value="cyt_tran_rel"/>
    <property type="match status" value="1"/>
</dbReference>
<dbReference type="GO" id="GO:0005829">
    <property type="term" value="C:cytosol"/>
    <property type="evidence" value="ECO:0007669"/>
    <property type="project" value="TreeGrafter"/>
</dbReference>
<dbReference type="AlphaFoldDB" id="A0A1Y3PQN5"/>
<dbReference type="InterPro" id="IPR014729">
    <property type="entry name" value="Rossmann-like_a/b/a_fold"/>
</dbReference>
<comment type="miscellaneous">
    <text evidence="9">The reaction proceeds by a bi uni uni bi ping pong mechanism.</text>
</comment>
<gene>
    <name evidence="9" type="primary">panC</name>
    <name evidence="10" type="ORF">BAA01_02650</name>
</gene>
<dbReference type="Gene3D" id="3.40.50.620">
    <property type="entry name" value="HUPs"/>
    <property type="match status" value="1"/>
</dbReference>
<evidence type="ECO:0000256" key="9">
    <source>
        <dbReference type="HAMAP-Rule" id="MF_00158"/>
    </source>
</evidence>
<feature type="binding site" evidence="9">
    <location>
        <begin position="190"/>
        <end position="193"/>
    </location>
    <ligand>
        <name>ATP</name>
        <dbReference type="ChEBI" id="CHEBI:30616"/>
    </ligand>
</feature>
<comment type="catalytic activity">
    <reaction evidence="8 9">
        <text>(R)-pantoate + beta-alanine + ATP = (R)-pantothenate + AMP + diphosphate + H(+)</text>
        <dbReference type="Rhea" id="RHEA:10912"/>
        <dbReference type="ChEBI" id="CHEBI:15378"/>
        <dbReference type="ChEBI" id="CHEBI:15980"/>
        <dbReference type="ChEBI" id="CHEBI:29032"/>
        <dbReference type="ChEBI" id="CHEBI:30616"/>
        <dbReference type="ChEBI" id="CHEBI:33019"/>
        <dbReference type="ChEBI" id="CHEBI:57966"/>
        <dbReference type="ChEBI" id="CHEBI:456215"/>
        <dbReference type="EC" id="6.3.2.1"/>
    </reaction>
</comment>
<dbReference type="EC" id="6.3.2.1" evidence="9"/>
<comment type="pathway">
    <text evidence="1 9">Cofactor biosynthesis; (R)-pantothenate biosynthesis; (R)-pantothenate from (R)-pantoate and beta-alanine: step 1/1.</text>
</comment>
<dbReference type="Proteomes" id="UP000196475">
    <property type="component" value="Unassembled WGS sequence"/>
</dbReference>
<keyword evidence="4 9" id="KW-0436">Ligase</keyword>
<dbReference type="GO" id="GO:0005524">
    <property type="term" value="F:ATP binding"/>
    <property type="evidence" value="ECO:0007669"/>
    <property type="project" value="UniProtKB-KW"/>
</dbReference>
<dbReference type="InterPro" id="IPR004821">
    <property type="entry name" value="Cyt_trans-like"/>
</dbReference>
<comment type="function">
    <text evidence="9">Catalyzes the condensation of pantoate with beta-alanine in an ATP-dependent reaction via a pantoyl-adenylate intermediate.</text>
</comment>
<feature type="binding site" evidence="9">
    <location>
        <position position="67"/>
    </location>
    <ligand>
        <name>beta-alanine</name>
        <dbReference type="ChEBI" id="CHEBI:57966"/>
    </ligand>
</feature>
<evidence type="ECO:0000256" key="3">
    <source>
        <dbReference type="ARBA" id="ARBA00022490"/>
    </source>
</evidence>
<dbReference type="UniPathway" id="UPA00028">
    <property type="reaction ID" value="UER00005"/>
</dbReference>
<comment type="subcellular location">
    <subcellularLocation>
        <location evidence="9">Cytoplasm</location>
    </subcellularLocation>
</comment>
<evidence type="ECO:0000313" key="11">
    <source>
        <dbReference type="Proteomes" id="UP000196475"/>
    </source>
</evidence>
<dbReference type="NCBIfam" id="TIGR00018">
    <property type="entry name" value="panC"/>
    <property type="match status" value="1"/>
</dbReference>
<dbReference type="PANTHER" id="PTHR21299">
    <property type="entry name" value="CYTIDYLATE KINASE/PANTOATE-BETA-ALANINE LIGASE"/>
    <property type="match status" value="1"/>
</dbReference>